<dbReference type="Gene3D" id="3.40.50.2000">
    <property type="entry name" value="Glycogen Phosphorylase B"/>
    <property type="match status" value="1"/>
</dbReference>
<reference evidence="1 2" key="1">
    <citation type="journal article" date="2015" name="Nature">
        <title>rRNA introns, odd ribosomes, and small enigmatic genomes across a large radiation of phyla.</title>
        <authorList>
            <person name="Brown C.T."/>
            <person name="Hug L.A."/>
            <person name="Thomas B.C."/>
            <person name="Sharon I."/>
            <person name="Castelle C.J."/>
            <person name="Singh A."/>
            <person name="Wilkins M.J."/>
            <person name="Williams K.H."/>
            <person name="Banfield J.F."/>
        </authorList>
    </citation>
    <scope>NUCLEOTIDE SEQUENCE [LARGE SCALE GENOMIC DNA]</scope>
</reference>
<comment type="caution">
    <text evidence="1">The sequence shown here is derived from an EMBL/GenBank/DDBJ whole genome shotgun (WGS) entry which is preliminary data.</text>
</comment>
<dbReference type="SUPFAM" id="SSF53756">
    <property type="entry name" value="UDP-Glycosyltransferase/glycogen phosphorylase"/>
    <property type="match status" value="1"/>
</dbReference>
<feature type="non-terminal residue" evidence="1">
    <location>
        <position position="100"/>
    </location>
</feature>
<evidence type="ECO:0000313" key="1">
    <source>
        <dbReference type="EMBL" id="KKW30437.1"/>
    </source>
</evidence>
<evidence type="ECO:0000313" key="2">
    <source>
        <dbReference type="Proteomes" id="UP000034445"/>
    </source>
</evidence>
<protein>
    <recommendedName>
        <fullName evidence="3">Glycosyltransferase subfamily 4-like N-terminal domain-containing protein</fullName>
    </recommendedName>
</protein>
<accession>A0A0G1ZQC3</accession>
<dbReference type="EMBL" id="LCRF01000041">
    <property type="protein sequence ID" value="KKW30437.1"/>
    <property type="molecule type" value="Genomic_DNA"/>
</dbReference>
<organism evidence="1 2">
    <name type="scientific">Candidatus Kaiserbacteria bacterium GW2011_GWC2_52_8b</name>
    <dbReference type="NCBI Taxonomy" id="1618676"/>
    <lineage>
        <taxon>Bacteria</taxon>
        <taxon>Candidatus Kaiseribacteriota</taxon>
    </lineage>
</organism>
<proteinExistence type="predicted"/>
<dbReference type="AlphaFoldDB" id="A0A0G1ZQC3"/>
<dbReference type="Proteomes" id="UP000034445">
    <property type="component" value="Unassembled WGS sequence"/>
</dbReference>
<sequence length="100" mass="11226">MRILIATGIFEPEAGGPATFAQKLARLLTEKGWDVTVLTYSTRAAYDFDTSYPFKLVRIKRGGKIFNRIRFFLAMLRHAGDRDLIYTLDVFAVGLPVALA</sequence>
<name>A0A0G1ZQC3_9BACT</name>
<gene>
    <name evidence="1" type="ORF">UY74_C0041G0001</name>
</gene>
<evidence type="ECO:0008006" key="3">
    <source>
        <dbReference type="Google" id="ProtNLM"/>
    </source>
</evidence>